<evidence type="ECO:0000256" key="1">
    <source>
        <dbReference type="ARBA" id="ARBA00023002"/>
    </source>
</evidence>
<keyword evidence="5" id="KW-1185">Reference proteome</keyword>
<evidence type="ECO:0000313" key="3">
    <source>
        <dbReference type="EMBL" id="MBE2987114.1"/>
    </source>
</evidence>
<reference evidence="4 5" key="1">
    <citation type="submission" date="2015-08" db="EMBL/GenBank/DDBJ databases">
        <title>Comparative genomics of the Campylobacter concisus group.</title>
        <authorList>
            <person name="Yee E."/>
            <person name="Chapman M.H."/>
            <person name="Huynh S."/>
            <person name="Bono J.L."/>
            <person name="On S.L."/>
            <person name="St Leger J."/>
            <person name="Foster G."/>
            <person name="Parker C.T."/>
            <person name="Miller W.G."/>
        </authorList>
    </citation>
    <scope>NUCLEOTIDE SEQUENCE [LARGE SCALE GENOMIC DNA]</scope>
    <source>
        <strain evidence="4 5">RM9337</strain>
    </source>
</reference>
<dbReference type="PANTHER" id="PTHR47307:SF1">
    <property type="entry name" value="GLUTATHIONE-REGULATED POTASSIUM-EFFLUX SYSTEM ANCILLARY PROTEIN KEFG"/>
    <property type="match status" value="1"/>
</dbReference>
<dbReference type="SUPFAM" id="SSF52218">
    <property type="entry name" value="Flavoproteins"/>
    <property type="match status" value="1"/>
</dbReference>
<dbReference type="InterPro" id="IPR003680">
    <property type="entry name" value="Flavodoxin_fold"/>
</dbReference>
<sequence length="182" mass="20720">MKTLIIASHPYFENSKANKFLLNAAKEVPDVKIRHLEDIYGTNTRNFDVALEHSLIEEADRIVLQFPMFWFSVPPLLKAYIDEIFTHGWAYGSDGNALVGKELQIVVSTGSSIDKYSREGSIKHSVEEILLPLNLTANYCGMVFNKVFIVDDVLSNIDSEKFGFLAQKYIKLLKNEIDEEEE</sequence>
<gene>
    <name evidence="3" type="ORF">CCAL12919_08310</name>
    <name evidence="4" type="ORF">CCAL9337_03955</name>
</gene>
<reference evidence="3 6" key="2">
    <citation type="submission" date="2020-10" db="EMBL/GenBank/DDBJ databases">
        <title>Campylobacter californiensis sp. nov. isolated from cattle and feral swine in California.</title>
        <authorList>
            <person name="Miller W.G."/>
        </authorList>
    </citation>
    <scope>NUCLEOTIDE SEQUENCE [LARGE SCALE GENOMIC DNA]</scope>
    <source>
        <strain evidence="3 6">RM12919</strain>
    </source>
</reference>
<comment type="caution">
    <text evidence="4">The sequence shown here is derived from an EMBL/GenBank/DDBJ whole genome shotgun (WGS) entry which is preliminary data.</text>
</comment>
<accession>A0AAW3ZXR0</accession>
<dbReference type="Proteomes" id="UP000650616">
    <property type="component" value="Unassembled WGS sequence"/>
</dbReference>
<keyword evidence="1" id="KW-0560">Oxidoreductase</keyword>
<dbReference type="EMBL" id="JADBHS010000018">
    <property type="protein sequence ID" value="MBE2987114.1"/>
    <property type="molecule type" value="Genomic_DNA"/>
</dbReference>
<protein>
    <submittedName>
        <fullName evidence="4">NAD(P)H-dependent oxidoreductase</fullName>
    </submittedName>
</protein>
<organism evidence="4 5">
    <name type="scientific">Campylobacter californiensis</name>
    <dbReference type="NCBI Taxonomy" id="1032243"/>
    <lineage>
        <taxon>Bacteria</taxon>
        <taxon>Pseudomonadati</taxon>
        <taxon>Campylobacterota</taxon>
        <taxon>Epsilonproteobacteria</taxon>
        <taxon>Campylobacterales</taxon>
        <taxon>Campylobacteraceae</taxon>
        <taxon>Campylobacter</taxon>
    </lineage>
</organism>
<dbReference type="PANTHER" id="PTHR47307">
    <property type="entry name" value="GLUTATHIONE-REGULATED POTASSIUM-EFFLUX SYSTEM ANCILLARY PROTEIN KEFG"/>
    <property type="match status" value="1"/>
</dbReference>
<dbReference type="Proteomes" id="UP001318760">
    <property type="component" value="Unassembled WGS sequence"/>
</dbReference>
<dbReference type="EMBL" id="LIWG01000003">
    <property type="protein sequence ID" value="MBE3607885.1"/>
    <property type="molecule type" value="Genomic_DNA"/>
</dbReference>
<dbReference type="Pfam" id="PF02525">
    <property type="entry name" value="Flavodoxin_2"/>
    <property type="match status" value="1"/>
</dbReference>
<proteinExistence type="predicted"/>
<dbReference type="RefSeq" id="WP_169936870.1">
    <property type="nucleotide sequence ID" value="NZ_CP012545.1"/>
</dbReference>
<evidence type="ECO:0000313" key="5">
    <source>
        <dbReference type="Proteomes" id="UP000650616"/>
    </source>
</evidence>
<evidence type="ECO:0000313" key="4">
    <source>
        <dbReference type="EMBL" id="MBE3607885.1"/>
    </source>
</evidence>
<dbReference type="InterPro" id="IPR029039">
    <property type="entry name" value="Flavoprotein-like_sf"/>
</dbReference>
<dbReference type="Gene3D" id="3.40.50.360">
    <property type="match status" value="1"/>
</dbReference>
<dbReference type="AlphaFoldDB" id="A0AAW3ZXR0"/>
<evidence type="ECO:0000259" key="2">
    <source>
        <dbReference type="Pfam" id="PF02525"/>
    </source>
</evidence>
<evidence type="ECO:0000313" key="6">
    <source>
        <dbReference type="Proteomes" id="UP001318760"/>
    </source>
</evidence>
<dbReference type="InterPro" id="IPR046980">
    <property type="entry name" value="KefG/KefF"/>
</dbReference>
<name>A0AAW3ZXR0_9BACT</name>
<feature type="domain" description="Flavodoxin-like fold" evidence="2">
    <location>
        <begin position="1"/>
        <end position="160"/>
    </location>
</feature>
<dbReference type="GO" id="GO:0010181">
    <property type="term" value="F:FMN binding"/>
    <property type="evidence" value="ECO:0007669"/>
    <property type="project" value="TreeGrafter"/>
</dbReference>
<dbReference type="GO" id="GO:0003955">
    <property type="term" value="F:NAD(P)H dehydrogenase (quinone) activity"/>
    <property type="evidence" value="ECO:0007669"/>
    <property type="project" value="TreeGrafter"/>
</dbReference>
<dbReference type="GO" id="GO:0009055">
    <property type="term" value="F:electron transfer activity"/>
    <property type="evidence" value="ECO:0007669"/>
    <property type="project" value="TreeGrafter"/>
</dbReference>